<feature type="signal peptide" evidence="1">
    <location>
        <begin position="1"/>
        <end position="17"/>
    </location>
</feature>
<evidence type="ECO:0000313" key="3">
    <source>
        <dbReference type="RefSeq" id="XP_026751126.2"/>
    </source>
</evidence>
<name>A0A6J1WCB0_GALME</name>
<feature type="chain" id="PRO_5045664249" evidence="1">
    <location>
        <begin position="18"/>
        <end position="456"/>
    </location>
</feature>
<keyword evidence="1" id="KW-0732">Signal</keyword>
<evidence type="ECO:0000256" key="1">
    <source>
        <dbReference type="SAM" id="SignalP"/>
    </source>
</evidence>
<gene>
    <name evidence="3" type="primary">LOC113511648</name>
</gene>
<dbReference type="KEGG" id="gmw:113511648"/>
<keyword evidence="2" id="KW-1185">Reference proteome</keyword>
<dbReference type="RefSeq" id="XP_026751126.2">
    <property type="nucleotide sequence ID" value="XM_026895325.3"/>
</dbReference>
<accession>A0A6J1WCB0</accession>
<proteinExistence type="predicted"/>
<evidence type="ECO:0000313" key="2">
    <source>
        <dbReference type="Proteomes" id="UP001652740"/>
    </source>
</evidence>
<dbReference type="Proteomes" id="UP001652740">
    <property type="component" value="Unplaced"/>
</dbReference>
<reference evidence="3" key="1">
    <citation type="submission" date="2025-08" db="UniProtKB">
        <authorList>
            <consortium name="RefSeq"/>
        </authorList>
    </citation>
    <scope>IDENTIFICATION</scope>
    <source>
        <tissue evidence="3">Whole larvae</tissue>
    </source>
</reference>
<sequence length="456" mass="50768">MLCFILFSILFADIVVSNVIVGPGYSRIRDTTILGDGSISPTNEYLLRNRPGYMSPVPTQSDILQPINGNENLRTLNIKNSQWRANDGYLQPSGVKQFEVQNNPGLANPERVGSNRPLNVQSIPYSAETGNYGQLQTNFQFTGTPQSYNAEYINSNQRIRDILLSTNHRKRYLVVHPDGKVEHVDSLDLIAKEYPNFILINSDNIISNKPKEEIIIQPRTSFVTSVETETNLEPQNINSSTAQEISSNNSLNNDNILQQQVSSSSDDQLLGESSIITTDTTEKSETSLVSSDEVSLTVVTATTINANPEDEVTFTTTNVPNVVFKSAGNKVVSTVEDSNSCVDSSVENVSDVTADESENVITTDELEDEPDHKPVSWFRTDESFWDKLKDSTETQDVAYFFVVQSPHRIEKDTTRTVFANGTIVEELIESIWEHGFDSEPIVTKTVNVIQPDDIQD</sequence>
<protein>
    <submittedName>
        <fullName evidence="3">Uncharacterized protein LOC113511648</fullName>
    </submittedName>
</protein>
<dbReference type="AlphaFoldDB" id="A0A6J1WCB0"/>
<dbReference type="InParanoid" id="A0A6J1WCB0"/>
<organism evidence="2 3">
    <name type="scientific">Galleria mellonella</name>
    <name type="common">Greater wax moth</name>
    <dbReference type="NCBI Taxonomy" id="7137"/>
    <lineage>
        <taxon>Eukaryota</taxon>
        <taxon>Metazoa</taxon>
        <taxon>Ecdysozoa</taxon>
        <taxon>Arthropoda</taxon>
        <taxon>Hexapoda</taxon>
        <taxon>Insecta</taxon>
        <taxon>Pterygota</taxon>
        <taxon>Neoptera</taxon>
        <taxon>Endopterygota</taxon>
        <taxon>Lepidoptera</taxon>
        <taxon>Glossata</taxon>
        <taxon>Ditrysia</taxon>
        <taxon>Pyraloidea</taxon>
        <taxon>Pyralidae</taxon>
        <taxon>Galleriinae</taxon>
        <taxon>Galleria</taxon>
    </lineage>
</organism>
<dbReference type="GeneID" id="113511648"/>